<proteinExistence type="predicted"/>
<evidence type="ECO:0000313" key="3">
    <source>
        <dbReference type="Proteomes" id="UP000292082"/>
    </source>
</evidence>
<reference evidence="2 3" key="1">
    <citation type="submission" date="2019-01" db="EMBL/GenBank/DDBJ databases">
        <title>Draft genome sequences of three monokaryotic isolates of the white-rot basidiomycete fungus Dichomitus squalens.</title>
        <authorList>
            <consortium name="DOE Joint Genome Institute"/>
            <person name="Lopez S.C."/>
            <person name="Andreopoulos B."/>
            <person name="Pangilinan J."/>
            <person name="Lipzen A."/>
            <person name="Riley R."/>
            <person name="Ahrendt S."/>
            <person name="Ng V."/>
            <person name="Barry K."/>
            <person name="Daum C."/>
            <person name="Grigoriev I.V."/>
            <person name="Hilden K.S."/>
            <person name="Makela M.R."/>
            <person name="de Vries R.P."/>
        </authorList>
    </citation>
    <scope>NUCLEOTIDE SEQUENCE [LARGE SCALE GENOMIC DNA]</scope>
    <source>
        <strain evidence="2 3">CBS 464.89</strain>
    </source>
</reference>
<evidence type="ECO:0000313" key="2">
    <source>
        <dbReference type="EMBL" id="TBU52352.1"/>
    </source>
</evidence>
<accession>A0A4Q9PGI0</accession>
<dbReference type="AlphaFoldDB" id="A0A4Q9PGI0"/>
<sequence>MEVLKEAVAKENREAKCKFPPGMKPTLAQAACACGLGATLTRVELFPFKDSAMIKIVEARGLRRSPNGIGHSSKRSSAPGNAQATPMMPRTPLGQAAIAAAEDGEHENGAGSGGRAQDTHLSAKRYGLTDQMRTLIWQLACLNNECCQIENKNRVALEGSNQILVTGVCRRPCIRRSLSRSRMVGSPRDIFGVK</sequence>
<evidence type="ECO:0000256" key="1">
    <source>
        <dbReference type="SAM" id="MobiDB-lite"/>
    </source>
</evidence>
<name>A0A4Q9PGI0_9APHY</name>
<protein>
    <submittedName>
        <fullName evidence="2">Uncharacterized protein</fullName>
    </submittedName>
</protein>
<keyword evidence="3" id="KW-1185">Reference proteome</keyword>
<organism evidence="2 3">
    <name type="scientific">Dichomitus squalens</name>
    <dbReference type="NCBI Taxonomy" id="114155"/>
    <lineage>
        <taxon>Eukaryota</taxon>
        <taxon>Fungi</taxon>
        <taxon>Dikarya</taxon>
        <taxon>Basidiomycota</taxon>
        <taxon>Agaricomycotina</taxon>
        <taxon>Agaricomycetes</taxon>
        <taxon>Polyporales</taxon>
        <taxon>Polyporaceae</taxon>
        <taxon>Dichomitus</taxon>
    </lineage>
</organism>
<dbReference type="Proteomes" id="UP000292082">
    <property type="component" value="Unassembled WGS sequence"/>
</dbReference>
<gene>
    <name evidence="2" type="ORF">BD310DRAFT_242521</name>
</gene>
<feature type="region of interest" description="Disordered" evidence="1">
    <location>
        <begin position="64"/>
        <end position="89"/>
    </location>
</feature>
<dbReference type="STRING" id="114155.A0A4Q9PGI0"/>
<feature type="compositionally biased region" description="Polar residues" evidence="1">
    <location>
        <begin position="75"/>
        <end position="84"/>
    </location>
</feature>
<dbReference type="EMBL" id="ML145255">
    <property type="protein sequence ID" value="TBU52352.1"/>
    <property type="molecule type" value="Genomic_DNA"/>
</dbReference>